<evidence type="ECO:0000313" key="3">
    <source>
        <dbReference type="Proteomes" id="UP000653454"/>
    </source>
</evidence>
<protein>
    <submittedName>
        <fullName evidence="2">(diamondback moth) hypothetical protein</fullName>
    </submittedName>
</protein>
<dbReference type="Gene3D" id="1.25.40.690">
    <property type="match status" value="1"/>
</dbReference>
<evidence type="ECO:0000259" key="1">
    <source>
        <dbReference type="Pfam" id="PF12110"/>
    </source>
</evidence>
<reference evidence="2" key="1">
    <citation type="submission" date="2020-11" db="EMBL/GenBank/DDBJ databases">
        <authorList>
            <person name="Whiteford S."/>
        </authorList>
    </citation>
    <scope>NUCLEOTIDE SEQUENCE</scope>
</reference>
<name>A0A8S4EY37_PLUXY</name>
<keyword evidence="3" id="KW-1185">Reference proteome</keyword>
<dbReference type="AlphaFoldDB" id="A0A8S4EY37"/>
<accession>A0A8S4EY37</accession>
<comment type="caution">
    <text evidence="2">The sequence shown here is derived from an EMBL/GenBank/DDBJ whole genome shotgun (WGS) entry which is preliminary data.</text>
</comment>
<dbReference type="EMBL" id="CAJHNJ030000023">
    <property type="protein sequence ID" value="CAG9120285.1"/>
    <property type="molecule type" value="Genomic_DNA"/>
</dbReference>
<dbReference type="Pfam" id="PF12110">
    <property type="entry name" value="Nup96"/>
    <property type="match status" value="1"/>
</dbReference>
<evidence type="ECO:0000313" key="2">
    <source>
        <dbReference type="EMBL" id="CAG9120285.1"/>
    </source>
</evidence>
<proteinExistence type="predicted"/>
<organism evidence="2 3">
    <name type="scientific">Plutella xylostella</name>
    <name type="common">Diamondback moth</name>
    <name type="synonym">Plutella maculipennis</name>
    <dbReference type="NCBI Taxonomy" id="51655"/>
    <lineage>
        <taxon>Eukaryota</taxon>
        <taxon>Metazoa</taxon>
        <taxon>Ecdysozoa</taxon>
        <taxon>Arthropoda</taxon>
        <taxon>Hexapoda</taxon>
        <taxon>Insecta</taxon>
        <taxon>Pterygota</taxon>
        <taxon>Neoptera</taxon>
        <taxon>Endopterygota</taxon>
        <taxon>Lepidoptera</taxon>
        <taxon>Glossata</taxon>
        <taxon>Ditrysia</taxon>
        <taxon>Yponomeutoidea</taxon>
        <taxon>Plutellidae</taxon>
        <taxon>Plutella</taxon>
    </lineage>
</organism>
<feature type="domain" description="Nuclear pore complex protein NUP96 C-terminal" evidence="1">
    <location>
        <begin position="251"/>
        <end position="562"/>
    </location>
</feature>
<gene>
    <name evidence="2" type="ORF">PLXY2_LOCUS7095</name>
</gene>
<dbReference type="Proteomes" id="UP000653454">
    <property type="component" value="Unassembled WGS sequence"/>
</dbReference>
<sequence>MCNTLVHATSAAASELPPVADLSQLGDYVAGRGENDWSEAVVNRIAIGQSAPGRNLKDELSAPLDILLDFSTFKSEDSRQLVVRDSPADRRELLRKLSQAVSRCFYTHVLSGGLLLYKSEDSRQLVVRDSPADRRELLRKLGQALLVRDSPADRRELLRKLSQALLVRDSPADRREPLRKLSQAFAGSNPYRQEVWQLCEALWGADLDNDGVPGTDPQSIVDRHNALLQWLLARGVDVTAPADDKNSHTAQIYTLLLGGRLLEACKLARESGDLNMAAILAQAGGDAAFRSLLSTQIQSWRASGADSLLCDMRLRTLEVLCARAAPRGRHWLHALGATASLLCDVRLRTLEMLCARAAPRGRHWLHALGATARYICPQVSSLEQIIRKYSSMFAVDSADDTEDVDLTAVREENSDMLYPLPPYQDSYAVGVTQNGKKRRVLDLRYELIRARAFHERPKLQPAAHTPDPLDYSLCFLLGAWFGCPSAETITGYSQQLEAAGAWQHAAAALAYLSRDKLRSRLIRDVLSRNAPSSLTEAANQKVTSLLQRLRVPVEWLREAQAARAKYEHKPKLEAEHLLAAGHYNESHRVLLDELLPSTVLADEVDSIAHILEQLNEAARQHKVHGWEKGGAALYHYLHVCTQIRELASTPSSQRPLAVESGLEALRPRVAAACRALAPLQPKTPAQCAALTELGGRLVAWGAARALAAALAQLRLPPHATHQPMLKLITELAEQASEACAESASDMLPRRGAQEISS</sequence>
<dbReference type="InterPro" id="IPR021967">
    <property type="entry name" value="Nup98_C"/>
</dbReference>